<reference evidence="1 2" key="1">
    <citation type="submission" date="2019-03" db="EMBL/GenBank/DDBJ databases">
        <title>Draft genome sequences of novel Actinobacteria.</title>
        <authorList>
            <person name="Sahin N."/>
            <person name="Ay H."/>
            <person name="Saygin H."/>
        </authorList>
    </citation>
    <scope>NUCLEOTIDE SEQUENCE [LARGE SCALE GENOMIC DNA]</scope>
    <source>
        <strain evidence="1 2">H3C3</strain>
    </source>
</reference>
<sequence>MDQSLDARLSHLLDTGHTVTLSTGGETLDGDVDAPTPTWHRADVTICNSDAEVVINLVGDNPLEVLSEAATALTQRYASDAKEPTMELTGRLISTSRRTQLITELDTIDPDYSIIDGQRIVTGWTTPDSPAPGEGKRRLRLEMSDGVVLEGDGHVESIRTRPIDTGPHARRLVIRIDDV</sequence>
<organism evidence="1 2">
    <name type="scientific">Actinomadura rubrisoli</name>
    <dbReference type="NCBI Taxonomy" id="2530368"/>
    <lineage>
        <taxon>Bacteria</taxon>
        <taxon>Bacillati</taxon>
        <taxon>Actinomycetota</taxon>
        <taxon>Actinomycetes</taxon>
        <taxon>Streptosporangiales</taxon>
        <taxon>Thermomonosporaceae</taxon>
        <taxon>Actinomadura</taxon>
    </lineage>
</organism>
<gene>
    <name evidence="1" type="ORF">E1298_01145</name>
</gene>
<dbReference type="EMBL" id="SMKU01000002">
    <property type="protein sequence ID" value="TDD97670.1"/>
    <property type="molecule type" value="Genomic_DNA"/>
</dbReference>
<evidence type="ECO:0000313" key="1">
    <source>
        <dbReference type="EMBL" id="TDD97670.1"/>
    </source>
</evidence>
<proteinExistence type="predicted"/>
<keyword evidence="2" id="KW-1185">Reference proteome</keyword>
<dbReference type="Proteomes" id="UP000294513">
    <property type="component" value="Unassembled WGS sequence"/>
</dbReference>
<evidence type="ECO:0000313" key="2">
    <source>
        <dbReference type="Proteomes" id="UP000294513"/>
    </source>
</evidence>
<accession>A0A4R5CGQ9</accession>
<dbReference type="RefSeq" id="WP_131888832.1">
    <property type="nucleotide sequence ID" value="NZ_SMKU01000002.1"/>
</dbReference>
<protein>
    <submittedName>
        <fullName evidence="1">Uncharacterized protein</fullName>
    </submittedName>
</protein>
<name>A0A4R5CGQ9_9ACTN</name>
<dbReference type="AlphaFoldDB" id="A0A4R5CGQ9"/>
<comment type="caution">
    <text evidence="1">The sequence shown here is derived from an EMBL/GenBank/DDBJ whole genome shotgun (WGS) entry which is preliminary data.</text>
</comment>